<dbReference type="InterPro" id="IPR026095">
    <property type="entry name" value="Myb/SANT-like_DNA-bd_dom_prot"/>
</dbReference>
<evidence type="ECO:0000256" key="1">
    <source>
        <dbReference type="SAM" id="MobiDB-lite"/>
    </source>
</evidence>
<sequence>MSSKKVTKKIEKISEKKPLKMLSSDKINRVIDVWSENVDPLRKTCNNSHIYLKMCEQLRSYGIRLTPTELRNRIHNLSKRYRAEKNKMGVSGGTRSTWTYLEALNCFLKSFKQNNMTELMDESFVADSKAASKHPEAIEEPECMEFAESMRDDPEGMKDPENPAESMDLQEKEDFEGELLDDDSEYCVLYTQVSEPESPRSPLSTISQDFLNNDEPATSSAGPSKSPSTFGEPSATPSTSKTRAKFAPPKRGKKNIQERLLDLAEKENEKFETFMSESLAYDQQIIEQMRQNNELLKKVIEKM</sequence>
<feature type="compositionally biased region" description="Polar residues" evidence="1">
    <location>
        <begin position="192"/>
        <end position="241"/>
    </location>
</feature>
<dbReference type="InterPro" id="IPR044822">
    <property type="entry name" value="Myb_DNA-bind_4"/>
</dbReference>
<evidence type="ECO:0000259" key="2">
    <source>
        <dbReference type="Pfam" id="PF13837"/>
    </source>
</evidence>
<proteinExistence type="evidence at transcript level"/>
<dbReference type="GO" id="GO:0045893">
    <property type="term" value="P:positive regulation of DNA-templated transcription"/>
    <property type="evidence" value="ECO:0007669"/>
    <property type="project" value="TreeGrafter"/>
</dbReference>
<dbReference type="VEuPathDB" id="VectorBase:AAEL024248"/>
<feature type="domain" description="Myb/SANT-like DNA-binding" evidence="2">
    <location>
        <begin position="24"/>
        <end position="105"/>
    </location>
</feature>
<dbReference type="GO" id="GO:0016604">
    <property type="term" value="C:nuclear body"/>
    <property type="evidence" value="ECO:0007669"/>
    <property type="project" value="TreeGrafter"/>
</dbReference>
<feature type="compositionally biased region" description="Basic residues" evidence="1">
    <location>
        <begin position="242"/>
        <end position="254"/>
    </location>
</feature>
<dbReference type="EMBL" id="GDUN01000424">
    <property type="protein sequence ID" value="JAN95495.1"/>
    <property type="molecule type" value="mRNA"/>
</dbReference>
<dbReference type="PANTHER" id="PTHR22666">
    <property type="entry name" value="MYB_SANT-LIKE DNA-BINDING DOMAIN-CONTAINING PROTEIN 1"/>
    <property type="match status" value="1"/>
</dbReference>
<dbReference type="Gene3D" id="1.10.10.60">
    <property type="entry name" value="Homeodomain-like"/>
    <property type="match status" value="1"/>
</dbReference>
<protein>
    <recommendedName>
        <fullName evidence="2">Myb/SANT-like DNA-binding domain-containing protein</fullName>
    </recommendedName>
</protein>
<evidence type="ECO:0000313" key="3">
    <source>
        <dbReference type="EMBL" id="JAN95495.1"/>
    </source>
</evidence>
<reference evidence="3" key="1">
    <citation type="journal article" date="2016" name="PLoS ONE">
        <title>A Deep Insight into the Sialome of Male and Female Aedes aegypti Mosquitoes.</title>
        <authorList>
            <person name="Ribeiro J.M."/>
            <person name="Martin-Martin I."/>
            <person name="Arca B."/>
            <person name="Calvo E."/>
        </authorList>
    </citation>
    <scope>NUCLEOTIDE SEQUENCE</scope>
    <source>
        <strain evidence="3">Liverpool</strain>
        <tissue evidence="3">Salivary glands</tissue>
    </source>
</reference>
<dbReference type="AlphaFoldDB" id="A0A0P6IWP9"/>
<feature type="region of interest" description="Disordered" evidence="1">
    <location>
        <begin position="192"/>
        <end position="255"/>
    </location>
</feature>
<name>A0A0P6IWP9_AEDAE</name>
<accession>A0A0P6IWP9</accession>
<organism evidence="3">
    <name type="scientific">Aedes aegypti</name>
    <name type="common">Yellowfever mosquito</name>
    <name type="synonym">Culex aegypti</name>
    <dbReference type="NCBI Taxonomy" id="7159"/>
    <lineage>
        <taxon>Eukaryota</taxon>
        <taxon>Metazoa</taxon>
        <taxon>Ecdysozoa</taxon>
        <taxon>Arthropoda</taxon>
        <taxon>Hexapoda</taxon>
        <taxon>Insecta</taxon>
        <taxon>Pterygota</taxon>
        <taxon>Neoptera</taxon>
        <taxon>Endopterygota</taxon>
        <taxon>Diptera</taxon>
        <taxon>Nematocera</taxon>
        <taxon>Culicoidea</taxon>
        <taxon>Culicidae</taxon>
        <taxon>Culicinae</taxon>
        <taxon>Aedini</taxon>
        <taxon>Aedes</taxon>
        <taxon>Stegomyia</taxon>
    </lineage>
</organism>
<dbReference type="Pfam" id="PF13837">
    <property type="entry name" value="Myb_DNA-bind_4"/>
    <property type="match status" value="1"/>
</dbReference>
<dbReference type="PANTHER" id="PTHR22666:SF3">
    <property type="entry name" value="MYB_SANT-LIKE DNA-BINDING DOMAIN-CONTAINING PROTEIN 1"/>
    <property type="match status" value="1"/>
</dbReference>